<keyword evidence="7" id="KW-0460">Magnesium</keyword>
<accession>A0A849AEZ6</accession>
<dbReference type="CDD" id="cd00093">
    <property type="entry name" value="HTH_XRE"/>
    <property type="match status" value="1"/>
</dbReference>
<keyword evidence="6" id="KW-0067">ATP-binding</keyword>
<dbReference type="GO" id="GO:0005524">
    <property type="term" value="F:ATP binding"/>
    <property type="evidence" value="ECO:0007669"/>
    <property type="project" value="UniProtKB-KW"/>
</dbReference>
<dbReference type="PROSITE" id="PS50943">
    <property type="entry name" value="HTH_CROC1"/>
    <property type="match status" value="1"/>
</dbReference>
<reference evidence="9 10" key="1">
    <citation type="submission" date="2020-05" db="EMBL/GenBank/DDBJ databases">
        <title>Nakamurella sp. DB0629 isolated from air conditioner.</title>
        <authorList>
            <person name="Kim D.H."/>
            <person name="Kim D.-U."/>
        </authorList>
    </citation>
    <scope>NUCLEOTIDE SEQUENCE [LARGE SCALE GENOMIC DNA]</scope>
    <source>
        <strain evidence="9 10">DB0629</strain>
    </source>
</reference>
<comment type="cofactor">
    <cofactor evidence="1">
        <name>Mg(2+)</name>
        <dbReference type="ChEBI" id="CHEBI:18420"/>
    </cofactor>
</comment>
<dbReference type="EMBL" id="JABEND010000009">
    <property type="protein sequence ID" value="NNG37040.1"/>
    <property type="molecule type" value="Genomic_DNA"/>
</dbReference>
<dbReference type="PANTHER" id="PTHR33571:SF12">
    <property type="entry name" value="BSL3053 PROTEIN"/>
    <property type="match status" value="1"/>
</dbReference>
<protein>
    <submittedName>
        <fullName evidence="9">XRE family transcriptional regulator</fullName>
    </submittedName>
</protein>
<keyword evidence="10" id="KW-1185">Reference proteome</keyword>
<dbReference type="PANTHER" id="PTHR33571">
    <property type="entry name" value="SSL8005 PROTEIN"/>
    <property type="match status" value="1"/>
</dbReference>
<evidence type="ECO:0000256" key="3">
    <source>
        <dbReference type="ARBA" id="ARBA00022695"/>
    </source>
</evidence>
<evidence type="ECO:0000313" key="9">
    <source>
        <dbReference type="EMBL" id="NNG37040.1"/>
    </source>
</evidence>
<dbReference type="Pfam" id="PF01381">
    <property type="entry name" value="HTH_3"/>
    <property type="match status" value="1"/>
</dbReference>
<dbReference type="RefSeq" id="WP_171200733.1">
    <property type="nucleotide sequence ID" value="NZ_JABEND010000009.1"/>
</dbReference>
<dbReference type="SUPFAM" id="SSF81301">
    <property type="entry name" value="Nucleotidyltransferase"/>
    <property type="match status" value="1"/>
</dbReference>
<evidence type="ECO:0000256" key="5">
    <source>
        <dbReference type="ARBA" id="ARBA00022741"/>
    </source>
</evidence>
<dbReference type="InterPro" id="IPR001387">
    <property type="entry name" value="Cro/C1-type_HTH"/>
</dbReference>
<evidence type="ECO:0000256" key="6">
    <source>
        <dbReference type="ARBA" id="ARBA00022840"/>
    </source>
</evidence>
<sequence length="143" mass="15544">MDLRRLRLRAGLSQRELAARTGIAQPNISAYESGRLTPSPATRARIAAATRMRPSRLAFRMRAQVIAAAERHHATAVRVFGSAGTSSDTIDSDLDLLVHFTDEATLYDQVGLTEELEHLLGIKVDVISDGAPGAERIRNAVLL</sequence>
<dbReference type="Gene3D" id="1.10.260.40">
    <property type="entry name" value="lambda repressor-like DNA-binding domains"/>
    <property type="match status" value="1"/>
</dbReference>
<gene>
    <name evidence="9" type="ORF">HKD39_15250</name>
</gene>
<dbReference type="InterPro" id="IPR052038">
    <property type="entry name" value="Type-VII_TA_antitoxin"/>
</dbReference>
<name>A0A849AEZ6_9ACTN</name>
<evidence type="ECO:0000259" key="8">
    <source>
        <dbReference type="PROSITE" id="PS50943"/>
    </source>
</evidence>
<comment type="caution">
    <text evidence="9">The sequence shown here is derived from an EMBL/GenBank/DDBJ whole genome shotgun (WGS) entry which is preliminary data.</text>
</comment>
<dbReference type="InterPro" id="IPR010982">
    <property type="entry name" value="Lambda_DNA-bd_dom_sf"/>
</dbReference>
<evidence type="ECO:0000256" key="1">
    <source>
        <dbReference type="ARBA" id="ARBA00001946"/>
    </source>
</evidence>
<dbReference type="Proteomes" id="UP000562984">
    <property type="component" value="Unassembled WGS sequence"/>
</dbReference>
<dbReference type="Pfam" id="PF18765">
    <property type="entry name" value="Polbeta"/>
    <property type="match status" value="1"/>
</dbReference>
<evidence type="ECO:0000313" key="10">
    <source>
        <dbReference type="Proteomes" id="UP000562984"/>
    </source>
</evidence>
<dbReference type="GO" id="GO:0003677">
    <property type="term" value="F:DNA binding"/>
    <property type="evidence" value="ECO:0007669"/>
    <property type="project" value="InterPro"/>
</dbReference>
<evidence type="ECO:0000256" key="4">
    <source>
        <dbReference type="ARBA" id="ARBA00022723"/>
    </source>
</evidence>
<organism evidence="9 10">
    <name type="scientific">Nakamurella aerolata</name>
    <dbReference type="NCBI Taxonomy" id="1656892"/>
    <lineage>
        <taxon>Bacteria</taxon>
        <taxon>Bacillati</taxon>
        <taxon>Actinomycetota</taxon>
        <taxon>Actinomycetes</taxon>
        <taxon>Nakamurellales</taxon>
        <taxon>Nakamurellaceae</taxon>
        <taxon>Nakamurella</taxon>
    </lineage>
</organism>
<dbReference type="InterPro" id="IPR041633">
    <property type="entry name" value="Polbeta"/>
</dbReference>
<proteinExistence type="predicted"/>
<keyword evidence="4" id="KW-0479">Metal-binding</keyword>
<evidence type="ECO:0000256" key="7">
    <source>
        <dbReference type="ARBA" id="ARBA00022842"/>
    </source>
</evidence>
<keyword evidence="5" id="KW-0547">Nucleotide-binding</keyword>
<dbReference type="SUPFAM" id="SSF47413">
    <property type="entry name" value="lambda repressor-like DNA-binding domains"/>
    <property type="match status" value="1"/>
</dbReference>
<dbReference type="CDD" id="cd05403">
    <property type="entry name" value="NT_KNTase_like"/>
    <property type="match status" value="1"/>
</dbReference>
<dbReference type="SMART" id="SM00530">
    <property type="entry name" value="HTH_XRE"/>
    <property type="match status" value="1"/>
</dbReference>
<keyword evidence="3" id="KW-0548">Nucleotidyltransferase</keyword>
<dbReference type="AlphaFoldDB" id="A0A849AEZ6"/>
<feature type="domain" description="HTH cro/C1-type" evidence="8">
    <location>
        <begin position="3"/>
        <end position="57"/>
    </location>
</feature>
<dbReference type="GO" id="GO:0046872">
    <property type="term" value="F:metal ion binding"/>
    <property type="evidence" value="ECO:0007669"/>
    <property type="project" value="UniProtKB-KW"/>
</dbReference>
<evidence type="ECO:0000256" key="2">
    <source>
        <dbReference type="ARBA" id="ARBA00022679"/>
    </source>
</evidence>
<keyword evidence="2" id="KW-0808">Transferase</keyword>
<dbReference type="Gene3D" id="3.30.460.10">
    <property type="entry name" value="Beta Polymerase, domain 2"/>
    <property type="match status" value="1"/>
</dbReference>
<dbReference type="InterPro" id="IPR043519">
    <property type="entry name" value="NT_sf"/>
</dbReference>
<dbReference type="GO" id="GO:0016779">
    <property type="term" value="F:nucleotidyltransferase activity"/>
    <property type="evidence" value="ECO:0007669"/>
    <property type="project" value="UniProtKB-KW"/>
</dbReference>